<organism evidence="1">
    <name type="scientific">Rhipicephalus microplus</name>
    <name type="common">Cattle tick</name>
    <name type="synonym">Boophilus microplus</name>
    <dbReference type="NCBI Taxonomy" id="6941"/>
    <lineage>
        <taxon>Eukaryota</taxon>
        <taxon>Metazoa</taxon>
        <taxon>Ecdysozoa</taxon>
        <taxon>Arthropoda</taxon>
        <taxon>Chelicerata</taxon>
        <taxon>Arachnida</taxon>
        <taxon>Acari</taxon>
        <taxon>Parasitiformes</taxon>
        <taxon>Ixodida</taxon>
        <taxon>Ixodoidea</taxon>
        <taxon>Ixodidae</taxon>
        <taxon>Rhipicephalinae</taxon>
        <taxon>Rhipicephalus</taxon>
        <taxon>Boophilus</taxon>
    </lineage>
</organism>
<reference evidence="1" key="1">
    <citation type="submission" date="2019-09" db="EMBL/GenBank/DDBJ databases">
        <title>Organ-specific transcriptomic study of the physiology of the cattle tick, Rhipicephalus microplus.</title>
        <authorList>
            <person name="Tirloni L."/>
            <person name="Braz G."/>
            <person name="Gandara A.C.P."/>
            <person name="Sabadin G.A."/>
            <person name="da Silva R.M."/>
            <person name="Guizzo M.G."/>
            <person name="Machado J.A."/>
            <person name="Costa E.P."/>
            <person name="Gomes H.F."/>
            <person name="Moraes J."/>
            <person name="Mota M.B.S."/>
            <person name="Mesquita R.D."/>
            <person name="Alvarenga P.H."/>
            <person name="Alves F."/>
            <person name="Seixas A."/>
            <person name="da Fonseca R.N."/>
            <person name="Fogaca A."/>
            <person name="Logullo C."/>
            <person name="Tanaka A."/>
            <person name="Daffre S."/>
            <person name="Termignoni C."/>
            <person name="Vaz I.S.Jr."/>
            <person name="Oliveira P.L."/>
            <person name="Ribeiro J.M."/>
        </authorList>
    </citation>
    <scope>NUCLEOTIDE SEQUENCE</scope>
    <source>
        <strain evidence="1">Porto Alegre</strain>
    </source>
</reference>
<protein>
    <submittedName>
        <fullName evidence="1">Uncharacterized protein</fullName>
    </submittedName>
</protein>
<evidence type="ECO:0000313" key="1">
    <source>
        <dbReference type="EMBL" id="NOV42623.1"/>
    </source>
</evidence>
<proteinExistence type="predicted"/>
<sequence>MKALEPGRMAWEKKICHARLVTLSTFFLFFEYVAFSGCLCAHARTSRGDACNDRARYVQKSRWLIEGLLRMIFKHLPLFVKRGESNFQLALIIYCEFQAACCATFRSRVLSSLYYRSTVFPDQAQKV</sequence>
<accession>A0A6M2D8N7</accession>
<name>A0A6M2D8N7_RHIMP</name>
<dbReference type="AlphaFoldDB" id="A0A6M2D8N7"/>
<dbReference type="EMBL" id="GHWJ01009886">
    <property type="protein sequence ID" value="NOV42623.1"/>
    <property type="molecule type" value="Transcribed_RNA"/>
</dbReference>